<name>A0A0G4FW17_VITBC</name>
<keyword evidence="10" id="KW-1185">Reference proteome</keyword>
<feature type="compositionally biased region" description="Low complexity" evidence="7">
    <location>
        <begin position="298"/>
        <end position="323"/>
    </location>
</feature>
<evidence type="ECO:0000256" key="5">
    <source>
        <dbReference type="ARBA" id="ARBA00022833"/>
    </source>
</evidence>
<dbReference type="PROSITE" id="PS50089">
    <property type="entry name" value="ZF_RING_2"/>
    <property type="match status" value="1"/>
</dbReference>
<evidence type="ECO:0000256" key="6">
    <source>
        <dbReference type="PROSITE-ProRule" id="PRU00175"/>
    </source>
</evidence>
<feature type="domain" description="RING-type" evidence="8">
    <location>
        <begin position="47"/>
        <end position="101"/>
    </location>
</feature>
<evidence type="ECO:0000256" key="2">
    <source>
        <dbReference type="ARBA" id="ARBA00022723"/>
    </source>
</evidence>
<evidence type="ECO:0000256" key="3">
    <source>
        <dbReference type="ARBA" id="ARBA00022771"/>
    </source>
</evidence>
<feature type="region of interest" description="Disordered" evidence="7">
    <location>
        <begin position="1"/>
        <end position="21"/>
    </location>
</feature>
<evidence type="ECO:0000256" key="4">
    <source>
        <dbReference type="ARBA" id="ARBA00022786"/>
    </source>
</evidence>
<evidence type="ECO:0000313" key="10">
    <source>
        <dbReference type="Proteomes" id="UP000041254"/>
    </source>
</evidence>
<dbReference type="InterPro" id="IPR024766">
    <property type="entry name" value="Znf_RING_H2"/>
</dbReference>
<evidence type="ECO:0000256" key="1">
    <source>
        <dbReference type="ARBA" id="ARBA00004906"/>
    </source>
</evidence>
<dbReference type="AlphaFoldDB" id="A0A0G4FW17"/>
<dbReference type="Gene3D" id="3.30.40.10">
    <property type="entry name" value="Zinc/RING finger domain, C3HC4 (zinc finger)"/>
    <property type="match status" value="1"/>
</dbReference>
<protein>
    <recommendedName>
        <fullName evidence="8">RING-type domain-containing protein</fullName>
    </recommendedName>
</protein>
<sequence length="461" mass="50113">MARHNKRSQKKNDGGEKDVDETNRLMEERVFPLMLDQERLKCRQQPCGVCLLDFEEGDVVRGSTTSRRDFRLGLIDTCPHAFHYKCIETWASQENSCPQCKKRFIAMACYTNTGRRQSWRFVDEAHLVDTLSDSDDESDAGDSDFLDSESELFREPGHSPSDLSEARDQDEADEPPPLRRNRRARAEPSAPAPAPAAAAAAGPPAQRGRPARRGRGRSADGPGRGRRRAREDSHEEGQGDGEAADKEREERRKKRKAEEVKREPVDERMAAKIRARIERQLARMPFYSVSGPMVSRPAAAAASGGGQAAAAGASAAAAAAGASDTDPSHPQYKMDMDADDDETDDKPARRPPAVSSNHGPLPFMQTAEGAGDAPRPALTAEGGDEKAPNRVLKLAVDDGKAATGGRGGGARRGAVRVRVGQFARGRAFGGFSGFDLKPDYSSDFLLGGKKDQDEKGEEEEE</sequence>
<keyword evidence="4" id="KW-0833">Ubl conjugation pathway</keyword>
<accession>A0A0G4FW17</accession>
<keyword evidence="2" id="KW-0479">Metal-binding</keyword>
<dbReference type="GO" id="GO:0008270">
    <property type="term" value="F:zinc ion binding"/>
    <property type="evidence" value="ECO:0007669"/>
    <property type="project" value="UniProtKB-KW"/>
</dbReference>
<keyword evidence="3 6" id="KW-0863">Zinc-finger</keyword>
<dbReference type="InterPro" id="IPR001841">
    <property type="entry name" value="Znf_RING"/>
</dbReference>
<gene>
    <name evidence="9" type="ORF">Vbra_16370</name>
</gene>
<evidence type="ECO:0000256" key="7">
    <source>
        <dbReference type="SAM" id="MobiDB-lite"/>
    </source>
</evidence>
<dbReference type="PANTHER" id="PTHR45969">
    <property type="entry name" value="RING ZINC FINGER PROTEIN-RELATED"/>
    <property type="match status" value="1"/>
</dbReference>
<reference evidence="9 10" key="1">
    <citation type="submission" date="2014-11" db="EMBL/GenBank/DDBJ databases">
        <authorList>
            <person name="Zhu J."/>
            <person name="Qi W."/>
            <person name="Song R."/>
        </authorList>
    </citation>
    <scope>NUCLEOTIDE SEQUENCE [LARGE SCALE GENOMIC DNA]</scope>
</reference>
<feature type="region of interest" description="Disordered" evidence="7">
    <location>
        <begin position="432"/>
        <end position="461"/>
    </location>
</feature>
<feature type="region of interest" description="Disordered" evidence="7">
    <location>
        <begin position="150"/>
        <end position="269"/>
    </location>
</feature>
<feature type="region of interest" description="Disordered" evidence="7">
    <location>
        <begin position="295"/>
        <end position="390"/>
    </location>
</feature>
<dbReference type="VEuPathDB" id="CryptoDB:Vbra_16370"/>
<dbReference type="Pfam" id="PF12678">
    <property type="entry name" value="zf-rbx1"/>
    <property type="match status" value="1"/>
</dbReference>
<evidence type="ECO:0000259" key="8">
    <source>
        <dbReference type="PROSITE" id="PS50089"/>
    </source>
</evidence>
<dbReference type="EMBL" id="CDMY01000510">
    <property type="protein sequence ID" value="CEM19298.1"/>
    <property type="molecule type" value="Genomic_DNA"/>
</dbReference>
<dbReference type="Proteomes" id="UP000041254">
    <property type="component" value="Unassembled WGS sequence"/>
</dbReference>
<feature type="compositionally biased region" description="Basic and acidic residues" evidence="7">
    <location>
        <begin position="10"/>
        <end position="21"/>
    </location>
</feature>
<dbReference type="SMART" id="SM00184">
    <property type="entry name" value="RING"/>
    <property type="match status" value="1"/>
</dbReference>
<dbReference type="InterPro" id="IPR013083">
    <property type="entry name" value="Znf_RING/FYVE/PHD"/>
</dbReference>
<dbReference type="STRING" id="1169540.A0A0G4FW17"/>
<dbReference type="SUPFAM" id="SSF57850">
    <property type="entry name" value="RING/U-box"/>
    <property type="match status" value="1"/>
</dbReference>
<proteinExistence type="predicted"/>
<feature type="compositionally biased region" description="Low complexity" evidence="7">
    <location>
        <begin position="195"/>
        <end position="208"/>
    </location>
</feature>
<organism evidence="9 10">
    <name type="scientific">Vitrella brassicaformis (strain CCMP3155)</name>
    <dbReference type="NCBI Taxonomy" id="1169540"/>
    <lineage>
        <taxon>Eukaryota</taxon>
        <taxon>Sar</taxon>
        <taxon>Alveolata</taxon>
        <taxon>Colpodellida</taxon>
        <taxon>Vitrellaceae</taxon>
        <taxon>Vitrella</taxon>
    </lineage>
</organism>
<comment type="pathway">
    <text evidence="1">Protein modification; protein ubiquitination.</text>
</comment>
<feature type="compositionally biased region" description="Basic and acidic residues" evidence="7">
    <location>
        <begin position="229"/>
        <end position="269"/>
    </location>
</feature>
<evidence type="ECO:0000313" key="9">
    <source>
        <dbReference type="EMBL" id="CEM19298.1"/>
    </source>
</evidence>
<dbReference type="InParanoid" id="A0A0G4FW17"/>
<keyword evidence="5" id="KW-0862">Zinc</keyword>
<dbReference type="OrthoDB" id="8062037at2759"/>